<sequence>MAVKSIRSTLAGMVVMLMLALYVSSITKLGGTGSAPALSVDSSPLTAHLTPDALVDGDTNDDTTARTAANFSKRAIPPSHPFETIFELRGFADNQLQESMVLSLLVEALDLLRAGVSAMAVMDPNNPNPSFRRYFPAQAYREVRFLLNQLAVQLGLPIPQWMYICVPLPHLLPFKIFYLFAPGSADAGICFMGRQGITEQAYMSRAPYFGQPANERGRWYMVVCAVTLDFTNSRPNDHYRYRSLTEVQCDGLDNFASARGIQPFNYNRGGMFFSAQVLLHEFFHWEDLTLPTLDGIIYDEVYLSPSIGYNIEAITPWQVQELKRVSESQTVSNVQSFMWYLQEEFWRQRCNVPNGWKYAPRDYMDYPIPDFSPGQVPVGIPRRPAPQTQPTTTVTPTATSIATSVIHETVSVPLPATYTATV</sequence>
<feature type="chain" id="PRO_5046380421" evidence="1">
    <location>
        <begin position="26"/>
        <end position="422"/>
    </location>
</feature>
<comment type="caution">
    <text evidence="2">The sequence shown here is derived from an EMBL/GenBank/DDBJ whole genome shotgun (WGS) entry which is preliminary data.</text>
</comment>
<evidence type="ECO:0000256" key="1">
    <source>
        <dbReference type="SAM" id="SignalP"/>
    </source>
</evidence>
<accession>A0ABR0JUE3</accession>
<reference evidence="2 3" key="1">
    <citation type="submission" date="2023-08" db="EMBL/GenBank/DDBJ databases">
        <title>Black Yeasts Isolated from many extreme environments.</title>
        <authorList>
            <person name="Coleine C."/>
            <person name="Stajich J.E."/>
            <person name="Selbmann L."/>
        </authorList>
    </citation>
    <scope>NUCLEOTIDE SEQUENCE [LARGE SCALE GENOMIC DNA]</scope>
    <source>
        <strain evidence="2 3">CCFEE 5885</strain>
    </source>
</reference>
<dbReference type="Proteomes" id="UP001345013">
    <property type="component" value="Unassembled WGS sequence"/>
</dbReference>
<keyword evidence="1" id="KW-0732">Signal</keyword>
<protein>
    <submittedName>
        <fullName evidence="2">Uncharacterized protein</fullName>
    </submittedName>
</protein>
<dbReference type="EMBL" id="JAVRRG010000300">
    <property type="protein sequence ID" value="KAK5073388.1"/>
    <property type="molecule type" value="Genomic_DNA"/>
</dbReference>
<proteinExistence type="predicted"/>
<evidence type="ECO:0000313" key="3">
    <source>
        <dbReference type="Proteomes" id="UP001345013"/>
    </source>
</evidence>
<evidence type="ECO:0000313" key="2">
    <source>
        <dbReference type="EMBL" id="KAK5073388.1"/>
    </source>
</evidence>
<name>A0ABR0JUE3_9EURO</name>
<gene>
    <name evidence="2" type="ORF">LTR24_010293</name>
</gene>
<organism evidence="2 3">
    <name type="scientific">Lithohypha guttulata</name>
    <dbReference type="NCBI Taxonomy" id="1690604"/>
    <lineage>
        <taxon>Eukaryota</taxon>
        <taxon>Fungi</taxon>
        <taxon>Dikarya</taxon>
        <taxon>Ascomycota</taxon>
        <taxon>Pezizomycotina</taxon>
        <taxon>Eurotiomycetes</taxon>
        <taxon>Chaetothyriomycetidae</taxon>
        <taxon>Chaetothyriales</taxon>
        <taxon>Trichomeriaceae</taxon>
        <taxon>Lithohypha</taxon>
    </lineage>
</organism>
<feature type="signal peptide" evidence="1">
    <location>
        <begin position="1"/>
        <end position="25"/>
    </location>
</feature>
<keyword evidence="3" id="KW-1185">Reference proteome</keyword>